<dbReference type="HAMAP" id="MF_00499">
    <property type="entry name" value="Ribosomal_eL13"/>
    <property type="match status" value="1"/>
</dbReference>
<comment type="similarity">
    <text evidence="3">Belongs to the eukaryotic ribosomal protein eL13 family.</text>
</comment>
<keyword evidence="2 3" id="KW-0687">Ribonucleoprotein</keyword>
<dbReference type="Pfam" id="PF01294">
    <property type="entry name" value="Ribosomal_L13e"/>
    <property type="match status" value="1"/>
</dbReference>
<name>A0A7J3MX15_9CREN</name>
<protein>
    <recommendedName>
        <fullName evidence="3">Large ribosomal subunit protein eL13</fullName>
    </recommendedName>
</protein>
<organism evidence="5">
    <name type="scientific">Ignisphaera aggregans</name>
    <dbReference type="NCBI Taxonomy" id="334771"/>
    <lineage>
        <taxon>Archaea</taxon>
        <taxon>Thermoproteota</taxon>
        <taxon>Thermoprotei</taxon>
        <taxon>Desulfurococcales</taxon>
        <taxon>Desulfurococcaceae</taxon>
        <taxon>Ignisphaera</taxon>
    </lineage>
</organism>
<comment type="caution">
    <text evidence="5">The sequence shown here is derived from an EMBL/GenBank/DDBJ whole genome shotgun (WGS) entry which is preliminary data.</text>
</comment>
<sequence length="114" mass="12702">MVQIMTNENIVIIVIPPPTAKMPRITKYRGMATVFRVGRGYSIGEIKEAGLTPYLAKQLNIPIDPKRRSIHKNNVENLRNIVNQISDLINARKTKPAKLVVKQEVKGSGSEPKG</sequence>
<dbReference type="EMBL" id="DTDH01000040">
    <property type="protein sequence ID" value="HGT98068.1"/>
    <property type="molecule type" value="Genomic_DNA"/>
</dbReference>
<evidence type="ECO:0000256" key="2">
    <source>
        <dbReference type="ARBA" id="ARBA00023274"/>
    </source>
</evidence>
<accession>A0A7J3MX15</accession>
<dbReference type="GO" id="GO:1990904">
    <property type="term" value="C:ribonucleoprotein complex"/>
    <property type="evidence" value="ECO:0007669"/>
    <property type="project" value="UniProtKB-KW"/>
</dbReference>
<reference evidence="5" key="1">
    <citation type="journal article" date="2020" name="mSystems">
        <title>Genome- and Community-Level Interaction Insights into Carbon Utilization and Element Cycling Functions of Hydrothermarchaeota in Hydrothermal Sediment.</title>
        <authorList>
            <person name="Zhou Z."/>
            <person name="Liu Y."/>
            <person name="Xu W."/>
            <person name="Pan J."/>
            <person name="Luo Z.H."/>
            <person name="Li M."/>
        </authorList>
    </citation>
    <scope>NUCLEOTIDE SEQUENCE [LARGE SCALE GENOMIC DNA]</scope>
    <source>
        <strain evidence="4">SpSt-629</strain>
        <strain evidence="5">SpSt-688</strain>
    </source>
</reference>
<evidence type="ECO:0000256" key="3">
    <source>
        <dbReference type="HAMAP-Rule" id="MF_00499"/>
    </source>
</evidence>
<evidence type="ECO:0000313" key="4">
    <source>
        <dbReference type="EMBL" id="HFQ78407.1"/>
    </source>
</evidence>
<gene>
    <name evidence="3" type="primary">rpl13e</name>
    <name evidence="4" type="ORF">ENT99_01720</name>
    <name evidence="5" type="ORF">ENU64_01385</name>
</gene>
<dbReference type="GO" id="GO:0006412">
    <property type="term" value="P:translation"/>
    <property type="evidence" value="ECO:0007669"/>
    <property type="project" value="UniProtKB-UniRule"/>
</dbReference>
<proteinExistence type="inferred from homology"/>
<dbReference type="GO" id="GO:0003735">
    <property type="term" value="F:structural constituent of ribosome"/>
    <property type="evidence" value="ECO:0007669"/>
    <property type="project" value="InterPro"/>
</dbReference>
<dbReference type="EMBL" id="DTAU01000039">
    <property type="protein sequence ID" value="HFQ78407.1"/>
    <property type="molecule type" value="Genomic_DNA"/>
</dbReference>
<evidence type="ECO:0000256" key="1">
    <source>
        <dbReference type="ARBA" id="ARBA00022980"/>
    </source>
</evidence>
<keyword evidence="1 3" id="KW-0689">Ribosomal protein</keyword>
<dbReference type="InterPro" id="IPR001380">
    <property type="entry name" value="Ribosomal_eL13"/>
</dbReference>
<dbReference type="GO" id="GO:0005840">
    <property type="term" value="C:ribosome"/>
    <property type="evidence" value="ECO:0007669"/>
    <property type="project" value="UniProtKB-KW"/>
</dbReference>
<evidence type="ECO:0000313" key="5">
    <source>
        <dbReference type="EMBL" id="HGT98068.1"/>
    </source>
</evidence>
<dbReference type="AlphaFoldDB" id="A0A7J3MX15"/>